<reference evidence="1" key="2">
    <citation type="submission" date="2021-12" db="EMBL/GenBank/DDBJ databases">
        <title>Resequencing data analysis of finger millet.</title>
        <authorList>
            <person name="Hatakeyama M."/>
            <person name="Aluri S."/>
            <person name="Balachadran M.T."/>
            <person name="Sivarajan S.R."/>
            <person name="Poveda L."/>
            <person name="Shimizu-Inatsugi R."/>
            <person name="Schlapbach R."/>
            <person name="Sreeman S.M."/>
            <person name="Shimizu K.K."/>
        </authorList>
    </citation>
    <scope>NUCLEOTIDE SEQUENCE</scope>
</reference>
<name>A0AAV5FTR4_ELECO</name>
<accession>A0AAV5FTR4</accession>
<comment type="caution">
    <text evidence="1">The sequence shown here is derived from an EMBL/GenBank/DDBJ whole genome shotgun (WGS) entry which is preliminary data.</text>
</comment>
<keyword evidence="2" id="KW-1185">Reference proteome</keyword>
<proteinExistence type="predicted"/>
<dbReference type="EMBL" id="BQKI01000095">
    <property type="protein sequence ID" value="GJN38052.1"/>
    <property type="molecule type" value="Genomic_DNA"/>
</dbReference>
<gene>
    <name evidence="1" type="primary">gb27060</name>
    <name evidence="1" type="ORF">PR202_gb27060</name>
</gene>
<dbReference type="Proteomes" id="UP001054889">
    <property type="component" value="Unassembled WGS sequence"/>
</dbReference>
<evidence type="ECO:0000313" key="2">
    <source>
        <dbReference type="Proteomes" id="UP001054889"/>
    </source>
</evidence>
<evidence type="ECO:0000313" key="1">
    <source>
        <dbReference type="EMBL" id="GJN38052.1"/>
    </source>
</evidence>
<protein>
    <recommendedName>
        <fullName evidence="3">Secreted protein</fullName>
    </recommendedName>
</protein>
<evidence type="ECO:0008006" key="3">
    <source>
        <dbReference type="Google" id="ProtNLM"/>
    </source>
</evidence>
<organism evidence="1 2">
    <name type="scientific">Eleusine coracana subsp. coracana</name>
    <dbReference type="NCBI Taxonomy" id="191504"/>
    <lineage>
        <taxon>Eukaryota</taxon>
        <taxon>Viridiplantae</taxon>
        <taxon>Streptophyta</taxon>
        <taxon>Embryophyta</taxon>
        <taxon>Tracheophyta</taxon>
        <taxon>Spermatophyta</taxon>
        <taxon>Magnoliopsida</taxon>
        <taxon>Liliopsida</taxon>
        <taxon>Poales</taxon>
        <taxon>Poaceae</taxon>
        <taxon>PACMAD clade</taxon>
        <taxon>Chloridoideae</taxon>
        <taxon>Cynodonteae</taxon>
        <taxon>Eleusininae</taxon>
        <taxon>Eleusine</taxon>
    </lineage>
</organism>
<reference evidence="1" key="1">
    <citation type="journal article" date="2018" name="DNA Res.">
        <title>Multiple hybrid de novo genome assembly of finger millet, an orphan allotetraploid crop.</title>
        <authorList>
            <person name="Hatakeyama M."/>
            <person name="Aluri S."/>
            <person name="Balachadran M.T."/>
            <person name="Sivarajan S.R."/>
            <person name="Patrignani A."/>
            <person name="Gruter S."/>
            <person name="Poveda L."/>
            <person name="Shimizu-Inatsugi R."/>
            <person name="Baeten J."/>
            <person name="Francoijs K.J."/>
            <person name="Nataraja K.N."/>
            <person name="Reddy Y.A.N."/>
            <person name="Phadnis S."/>
            <person name="Ravikumar R.L."/>
            <person name="Schlapbach R."/>
            <person name="Sreeman S.M."/>
            <person name="Shimizu K.K."/>
        </authorList>
    </citation>
    <scope>NUCLEOTIDE SEQUENCE</scope>
</reference>
<sequence>MMRRWLTNLIHVELDVDKRHSLVGVAVVLKHAVQRLRDILHHEVQEQLVPWCCRKEAVFQADDVGVIHRPHNLQLAVLVTLVLKHLLDGHSLSRLQTLSLKDKKTNSVSIESTSAAP</sequence>
<dbReference type="AlphaFoldDB" id="A0AAV5FTR4"/>